<dbReference type="AlphaFoldDB" id="A0A345P802"/>
<reference evidence="1 2" key="1">
    <citation type="submission" date="2018-07" db="EMBL/GenBank/DDBJ databases">
        <title>Genome sequencing of Moraxellaceae gen. HYN0046.</title>
        <authorList>
            <person name="Kim M."/>
            <person name="Yi H."/>
        </authorList>
    </citation>
    <scope>NUCLEOTIDE SEQUENCE [LARGE SCALE GENOMIC DNA]</scope>
    <source>
        <strain evidence="1 2">HYN0046</strain>
    </source>
</reference>
<keyword evidence="2" id="KW-1185">Reference proteome</keyword>
<sequence length="228" mass="26125">MTIAPPFFASALQARIPLELEVLYQSSRTEVTDADKLLGIELLIEAYCDLIDTCFVGLINEIQRHHDSKDLNEAHRILDEIKEKARHYLRWIAAFIAKDRLPPVIKHFYQLMHQLDINGSKQPFMAFNLTPSLAKEIRQVVATLEDGSATDFNDAIEMLIRVIDEALIPLVIEPRNLMKFNFIVNKTLDGVIALVRALFKRMLRKLAPKLPQQLYPQIAAHLKTFLIV</sequence>
<protein>
    <submittedName>
        <fullName evidence="1">Uncharacterized protein</fullName>
    </submittedName>
</protein>
<dbReference type="KEGG" id="mbah:HYN46_11520"/>
<gene>
    <name evidence="1" type="ORF">HYN46_11520</name>
</gene>
<name>A0A345P802_9GAMM</name>
<accession>A0A345P802</accession>
<dbReference type="RefSeq" id="WP_114899519.1">
    <property type="nucleotide sequence ID" value="NZ_CP031222.1"/>
</dbReference>
<evidence type="ECO:0000313" key="2">
    <source>
        <dbReference type="Proteomes" id="UP000253940"/>
    </source>
</evidence>
<evidence type="ECO:0000313" key="1">
    <source>
        <dbReference type="EMBL" id="AXI03411.1"/>
    </source>
</evidence>
<organism evidence="1 2">
    <name type="scientific">Aquirhabdus parva</name>
    <dbReference type="NCBI Taxonomy" id="2283318"/>
    <lineage>
        <taxon>Bacteria</taxon>
        <taxon>Pseudomonadati</taxon>
        <taxon>Pseudomonadota</taxon>
        <taxon>Gammaproteobacteria</taxon>
        <taxon>Moraxellales</taxon>
        <taxon>Moraxellaceae</taxon>
        <taxon>Aquirhabdus</taxon>
    </lineage>
</organism>
<proteinExistence type="predicted"/>
<dbReference type="Proteomes" id="UP000253940">
    <property type="component" value="Chromosome"/>
</dbReference>
<dbReference type="EMBL" id="CP031222">
    <property type="protein sequence ID" value="AXI03411.1"/>
    <property type="molecule type" value="Genomic_DNA"/>
</dbReference>
<dbReference type="OrthoDB" id="9127034at2"/>